<keyword evidence="5" id="KW-1185">Reference proteome</keyword>
<dbReference type="Gene3D" id="3.40.50.1110">
    <property type="entry name" value="SGNH hydrolase"/>
    <property type="match status" value="1"/>
</dbReference>
<dbReference type="PANTHER" id="PTHR45648:SF22">
    <property type="entry name" value="GDSL LIPASE_ACYLHYDROLASE FAMILY PROTEIN (AFU_ORTHOLOGUE AFUA_4G14700)"/>
    <property type="match status" value="1"/>
</dbReference>
<dbReference type="NCBIfam" id="NF035944">
    <property type="entry name" value="PEPxxWA-CTERM"/>
    <property type="match status" value="1"/>
</dbReference>
<dbReference type="GO" id="GO:0016788">
    <property type="term" value="F:hydrolase activity, acting on ester bonds"/>
    <property type="evidence" value="ECO:0007669"/>
    <property type="project" value="InterPro"/>
</dbReference>
<dbReference type="KEGG" id="sand:H3309_00090"/>
<evidence type="ECO:0000256" key="2">
    <source>
        <dbReference type="SAM" id="SignalP"/>
    </source>
</evidence>
<gene>
    <name evidence="4" type="ORF">H3309_00090</name>
</gene>
<keyword evidence="2" id="KW-0732">Signal</keyword>
<dbReference type="AlphaFoldDB" id="A0A7G5IHW2"/>
<keyword evidence="1" id="KW-0378">Hydrolase</keyword>
<dbReference type="Proteomes" id="UP000515292">
    <property type="component" value="Chromosome"/>
</dbReference>
<evidence type="ECO:0000313" key="5">
    <source>
        <dbReference type="Proteomes" id="UP000515292"/>
    </source>
</evidence>
<feature type="domain" description="Ice-binding protein C-terminal" evidence="3">
    <location>
        <begin position="282"/>
        <end position="306"/>
    </location>
</feature>
<evidence type="ECO:0000259" key="3">
    <source>
        <dbReference type="Pfam" id="PF07589"/>
    </source>
</evidence>
<organism evidence="4 5">
    <name type="scientific">Sandaracinobacteroides saxicola</name>
    <dbReference type="NCBI Taxonomy" id="2759707"/>
    <lineage>
        <taxon>Bacteria</taxon>
        <taxon>Pseudomonadati</taxon>
        <taxon>Pseudomonadota</taxon>
        <taxon>Alphaproteobacteria</taxon>
        <taxon>Sphingomonadales</taxon>
        <taxon>Sphingosinicellaceae</taxon>
        <taxon>Sandaracinobacteroides</taxon>
    </lineage>
</organism>
<protein>
    <submittedName>
        <fullName evidence="4">PEPxxWA-CTERM sorting domain-containing protein</fullName>
    </submittedName>
</protein>
<dbReference type="SUPFAM" id="SSF52266">
    <property type="entry name" value="SGNH hydrolase"/>
    <property type="match status" value="1"/>
</dbReference>
<dbReference type="PANTHER" id="PTHR45648">
    <property type="entry name" value="GDSL LIPASE/ACYLHYDROLASE FAMILY PROTEIN (AFU_ORTHOLOGUE AFUA_4G14700)"/>
    <property type="match status" value="1"/>
</dbReference>
<dbReference type="NCBIfam" id="TIGR02595">
    <property type="entry name" value="PEP_CTERM"/>
    <property type="match status" value="1"/>
</dbReference>
<dbReference type="InterPro" id="IPR051058">
    <property type="entry name" value="GDSL_Est/Lipase"/>
</dbReference>
<dbReference type="InterPro" id="IPR036514">
    <property type="entry name" value="SGNH_hydro_sf"/>
</dbReference>
<reference evidence="4 5" key="1">
    <citation type="submission" date="2020-07" db="EMBL/GenBank/DDBJ databases">
        <title>Complete genome sequence for Sandaracinobacter sp. M6.</title>
        <authorList>
            <person name="Tang Y."/>
            <person name="Liu Q."/>
            <person name="Guo Z."/>
            <person name="Lei P."/>
            <person name="Huang B."/>
        </authorList>
    </citation>
    <scope>NUCLEOTIDE SEQUENCE [LARGE SCALE GENOMIC DNA]</scope>
    <source>
        <strain evidence="4 5">M6</strain>
    </source>
</reference>
<dbReference type="InterPro" id="IPR013424">
    <property type="entry name" value="Ice-binding_C"/>
</dbReference>
<evidence type="ECO:0000313" key="4">
    <source>
        <dbReference type="EMBL" id="QMW22954.1"/>
    </source>
</evidence>
<feature type="chain" id="PRO_5028804989" evidence="2">
    <location>
        <begin position="20"/>
        <end position="312"/>
    </location>
</feature>
<dbReference type="Pfam" id="PF07589">
    <property type="entry name" value="PEP-CTERM"/>
    <property type="match status" value="1"/>
</dbReference>
<sequence>MMRLAFTAMLLAAATPAAAELQLFGDSFIDAGNANIATGGAAAPASQGYFQGRFTNGPTFADIINQRMTGQFTTPFLAGGRNFAVGGARAAGDRVIGGFTVPGLPNQAALYGASFGPAGVSQGPWLLSFGNNDVGAILAGDTYGLSASQYGDLYAGNMAATVNGLLQLGAPRVFVFGVPNPLQPEGVALQGKLNAALSPLQAAYGDRLVQFDFFSFFGAMLADPTAFGLPANTDFTTPCLAVRPVVNGKVDCTGYFSFDGIHPTAPVHRAIANSFAAQAGLPVPEPATWAMMIVGFGLVGAICRRRAVPTTA</sequence>
<accession>A0A7G5IHW2</accession>
<dbReference type="InterPro" id="IPR001087">
    <property type="entry name" value="GDSL"/>
</dbReference>
<proteinExistence type="predicted"/>
<name>A0A7G5IHW2_9SPHN</name>
<evidence type="ECO:0000256" key="1">
    <source>
        <dbReference type="ARBA" id="ARBA00022801"/>
    </source>
</evidence>
<dbReference type="RefSeq" id="WP_182296336.1">
    <property type="nucleotide sequence ID" value="NZ_CP059851.1"/>
</dbReference>
<feature type="signal peptide" evidence="2">
    <location>
        <begin position="1"/>
        <end position="19"/>
    </location>
</feature>
<dbReference type="Pfam" id="PF00657">
    <property type="entry name" value="Lipase_GDSL"/>
    <property type="match status" value="1"/>
</dbReference>
<dbReference type="EMBL" id="CP059851">
    <property type="protein sequence ID" value="QMW22954.1"/>
    <property type="molecule type" value="Genomic_DNA"/>
</dbReference>